<organism evidence="2 3">
    <name type="scientific">Paenibacillus ehimensis</name>
    <dbReference type="NCBI Taxonomy" id="79264"/>
    <lineage>
        <taxon>Bacteria</taxon>
        <taxon>Bacillati</taxon>
        <taxon>Bacillota</taxon>
        <taxon>Bacilli</taxon>
        <taxon>Bacillales</taxon>
        <taxon>Paenibacillaceae</taxon>
        <taxon>Paenibacillus</taxon>
    </lineage>
</organism>
<feature type="domain" description="Peptidase C39-like" evidence="1">
    <location>
        <begin position="108"/>
        <end position="243"/>
    </location>
</feature>
<reference evidence="2" key="1">
    <citation type="submission" date="2023-07" db="EMBL/GenBank/DDBJ databases">
        <authorList>
            <person name="Aktuganov G."/>
            <person name="Boyko T."/>
            <person name="Delegan Y."/>
            <person name="Galimzianova N."/>
            <person name="Gilvanova E."/>
            <person name="Korobov V."/>
            <person name="Kuzmina L."/>
            <person name="Melentiev A."/>
            <person name="Milman P."/>
            <person name="Ryabova A."/>
            <person name="Stupak E."/>
            <person name="Yasakov T."/>
            <person name="Zharikova N."/>
            <person name="Zhurenko E."/>
        </authorList>
    </citation>
    <scope>NUCLEOTIDE SEQUENCE</scope>
    <source>
        <strain evidence="2">IB-739</strain>
    </source>
</reference>
<dbReference type="EMBL" id="JAUMKJ010000031">
    <property type="protein sequence ID" value="MDO3679823.1"/>
    <property type="molecule type" value="Genomic_DNA"/>
</dbReference>
<dbReference type="InterPro" id="IPR039564">
    <property type="entry name" value="Peptidase_C39-like"/>
</dbReference>
<dbReference type="Proteomes" id="UP001168883">
    <property type="component" value="Unassembled WGS sequence"/>
</dbReference>
<name>A0ABT8VFS6_9BACL</name>
<accession>A0ABT8VFS6</accession>
<gene>
    <name evidence="2" type="ORF">Q3C12_22685</name>
</gene>
<keyword evidence="3" id="KW-1185">Reference proteome</keyword>
<comment type="caution">
    <text evidence="2">The sequence shown here is derived from an EMBL/GenBank/DDBJ whole genome shotgun (WGS) entry which is preliminary data.</text>
</comment>
<dbReference type="RefSeq" id="WP_302880074.1">
    <property type="nucleotide sequence ID" value="NZ_JAUMKJ010000031.1"/>
</dbReference>
<proteinExistence type="predicted"/>
<feature type="non-terminal residue" evidence="2">
    <location>
        <position position="1"/>
    </location>
</feature>
<protein>
    <submittedName>
        <fullName evidence="2">C39 family peptidase</fullName>
    </submittedName>
</protein>
<evidence type="ECO:0000313" key="2">
    <source>
        <dbReference type="EMBL" id="MDO3679823.1"/>
    </source>
</evidence>
<evidence type="ECO:0000259" key="1">
    <source>
        <dbReference type="Pfam" id="PF13529"/>
    </source>
</evidence>
<evidence type="ECO:0000313" key="3">
    <source>
        <dbReference type="Proteomes" id="UP001168883"/>
    </source>
</evidence>
<dbReference type="Pfam" id="PF13529">
    <property type="entry name" value="Peptidase_C39_2"/>
    <property type="match status" value="1"/>
</dbReference>
<sequence length="269" mass="30651">CRTPRLWMLLFSHSRFSVSNIESNTSLLHFVKVDGDKNSKALSDTEVTIKDLRNNNTLKKSELKSKGLLSEGVKLAPSENKGEDIAPASRVSYSKRIISGVPDHSWEIGCSPSSMSNIIKYWDNNGYPNLVQDNTTPSTLIDVLATYMKTDRNNGGTTQWDDRVHGTWAFWSDRYYNGANVKRVSPSYSGHKDEINSNRPDIINTVNDPIYTNHDMTGVGYEEYQDTDQNFRWFTYVIVHDTWPSTPTDAYVYTGNLKWNESIYVTPVR</sequence>